<name>A0A845GDP3_9BURK</name>
<gene>
    <name evidence="1" type="ORF">GTP90_00805</name>
</gene>
<reference evidence="1" key="1">
    <citation type="submission" date="2019-12" db="EMBL/GenBank/DDBJ databases">
        <title>Novel species isolated from a subtropical stream in China.</title>
        <authorList>
            <person name="Lu H."/>
        </authorList>
    </citation>
    <scope>NUCLEOTIDE SEQUENCE [LARGE SCALE GENOMIC DNA]</scope>
    <source>
        <strain evidence="1">FT81W</strain>
    </source>
</reference>
<dbReference type="Proteomes" id="UP000447355">
    <property type="component" value="Unassembled WGS sequence"/>
</dbReference>
<evidence type="ECO:0000313" key="1">
    <source>
        <dbReference type="EMBL" id="MYM92394.1"/>
    </source>
</evidence>
<dbReference type="EMBL" id="WWCX01000001">
    <property type="protein sequence ID" value="MYM92394.1"/>
    <property type="molecule type" value="Genomic_DNA"/>
</dbReference>
<dbReference type="RefSeq" id="WP_161081665.1">
    <property type="nucleotide sequence ID" value="NZ_WWCX01000001.1"/>
</dbReference>
<sequence length="84" mass="9278">MDVTDKQLLEKFSNADIATIHSSVIACAVDALIATHPDPESVRRVFDALFAQASATLIVQGEPLEAFKLARRFADRLFDQNMQS</sequence>
<dbReference type="AlphaFoldDB" id="A0A845GDP3"/>
<accession>A0A845GDP3</accession>
<evidence type="ECO:0000313" key="2">
    <source>
        <dbReference type="Proteomes" id="UP000447355"/>
    </source>
</evidence>
<organism evidence="1 2">
    <name type="scientific">Duganella vulcania</name>
    <dbReference type="NCBI Taxonomy" id="2692166"/>
    <lineage>
        <taxon>Bacteria</taxon>
        <taxon>Pseudomonadati</taxon>
        <taxon>Pseudomonadota</taxon>
        <taxon>Betaproteobacteria</taxon>
        <taxon>Burkholderiales</taxon>
        <taxon>Oxalobacteraceae</taxon>
        <taxon>Telluria group</taxon>
        <taxon>Duganella</taxon>
    </lineage>
</organism>
<proteinExistence type="predicted"/>
<comment type="caution">
    <text evidence="1">The sequence shown here is derived from an EMBL/GenBank/DDBJ whole genome shotgun (WGS) entry which is preliminary data.</text>
</comment>
<protein>
    <submittedName>
        <fullName evidence="1">Uncharacterized protein</fullName>
    </submittedName>
</protein>
<dbReference type="PROSITE" id="PS51257">
    <property type="entry name" value="PROKAR_LIPOPROTEIN"/>
    <property type="match status" value="1"/>
</dbReference>